<comment type="caution">
    <text evidence="5">The sequence shown here is derived from an EMBL/GenBank/DDBJ whole genome shotgun (WGS) entry which is preliminary data.</text>
</comment>
<evidence type="ECO:0000256" key="2">
    <source>
        <dbReference type="SAM" id="MobiDB-lite"/>
    </source>
</evidence>
<evidence type="ECO:0000256" key="1">
    <source>
        <dbReference type="ARBA" id="ARBA00007261"/>
    </source>
</evidence>
<evidence type="ECO:0000313" key="5">
    <source>
        <dbReference type="EMBL" id="MDY0744929.1"/>
    </source>
</evidence>
<dbReference type="SUPFAM" id="SSF63411">
    <property type="entry name" value="LuxS/MPP-like metallohydrolase"/>
    <property type="match status" value="2"/>
</dbReference>
<gene>
    <name evidence="5" type="ORF">SNE35_10445</name>
</gene>
<dbReference type="Proteomes" id="UP001285263">
    <property type="component" value="Unassembled WGS sequence"/>
</dbReference>
<evidence type="ECO:0000259" key="3">
    <source>
        <dbReference type="Pfam" id="PF00675"/>
    </source>
</evidence>
<dbReference type="InterPro" id="IPR007863">
    <property type="entry name" value="Peptidase_M16_C"/>
</dbReference>
<dbReference type="InterPro" id="IPR006311">
    <property type="entry name" value="TAT_signal"/>
</dbReference>
<dbReference type="PANTHER" id="PTHR11851:SF49">
    <property type="entry name" value="MITOCHONDRIAL-PROCESSING PEPTIDASE SUBUNIT ALPHA"/>
    <property type="match status" value="1"/>
</dbReference>
<dbReference type="Gene3D" id="3.30.830.10">
    <property type="entry name" value="Metalloenzyme, LuxS/M16 peptidase-like"/>
    <property type="match status" value="2"/>
</dbReference>
<feature type="domain" description="Peptidase M16 C-terminal" evidence="4">
    <location>
        <begin position="213"/>
        <end position="392"/>
    </location>
</feature>
<proteinExistence type="inferred from homology"/>
<dbReference type="Pfam" id="PF05193">
    <property type="entry name" value="Peptidase_M16_C"/>
    <property type="match status" value="1"/>
</dbReference>
<dbReference type="InterPro" id="IPR011249">
    <property type="entry name" value="Metalloenz_LuxS/M16"/>
</dbReference>
<dbReference type="RefSeq" id="WP_320422838.1">
    <property type="nucleotide sequence ID" value="NZ_JAXCLA010000003.1"/>
</dbReference>
<protein>
    <submittedName>
        <fullName evidence="5">Pitrilysin family protein</fullName>
    </submittedName>
</protein>
<keyword evidence="6" id="KW-1185">Reference proteome</keyword>
<evidence type="ECO:0000313" key="6">
    <source>
        <dbReference type="Proteomes" id="UP001285263"/>
    </source>
</evidence>
<feature type="domain" description="Peptidase M16 N-terminal" evidence="3">
    <location>
        <begin position="69"/>
        <end position="205"/>
    </location>
</feature>
<dbReference type="EMBL" id="JAXCLA010000003">
    <property type="protein sequence ID" value="MDY0744929.1"/>
    <property type="molecule type" value="Genomic_DNA"/>
</dbReference>
<dbReference type="PANTHER" id="PTHR11851">
    <property type="entry name" value="METALLOPROTEASE"/>
    <property type="match status" value="1"/>
</dbReference>
<dbReference type="Pfam" id="PF00675">
    <property type="entry name" value="Peptidase_M16"/>
    <property type="match status" value="1"/>
</dbReference>
<evidence type="ECO:0000259" key="4">
    <source>
        <dbReference type="Pfam" id="PF05193"/>
    </source>
</evidence>
<name>A0ABU5DI87_9BURK</name>
<reference evidence="5 6" key="1">
    <citation type="submission" date="2023-11" db="EMBL/GenBank/DDBJ databases">
        <title>Paucibacter sp. nov., isolated from fresh soil in Korea.</title>
        <authorList>
            <person name="Le N.T.T."/>
        </authorList>
    </citation>
    <scope>NUCLEOTIDE SEQUENCE [LARGE SCALE GENOMIC DNA]</scope>
    <source>
        <strain evidence="5 6">R3-3</strain>
    </source>
</reference>
<accession>A0ABU5DI87</accession>
<sequence>MTYPQFARLPRRRVLQYGAGLGAVLGLSPLWAQQPPQATAPLAIAPLPLARRILPNGLELIAVPQAGYSVSVQVWYRVGGKDDPAGRSGFAHLFEHMMFKRTRYMADEQFDRMTEDVGGSNNAFTADDVTAFHSVVPANHLEPLLWAEAERMSNLQVDQANFDSEREVVKEEYRQRVLAEPYGQLFNAISSYGYQKHPYRRPVIGSMADLDAATLQDVQRFHDTYYRPDNAVLIVAGAFDPLQLDRWVDHYFGSIRQPREPVPRVDTVEPRRAADAQFKLSGANVPLPAALLIWQAPRAGSADAPALQVAQGLLSLGDSSRLNESLVYRMQIAQSAGFDAMLNADAGLLVANAIAAGSQSAQDLVEPLAHEVQRLAEEPIAPAELDKVKAQLLTTALVRRQTPLGIAEAVGQAALLRGDATAVNRELAQLQAVTVADVQRVMRREVLQGKRVTVLYESSDGDKGTPPPSEGKASGATA</sequence>
<organism evidence="5 6">
    <name type="scientific">Roseateles agri</name>
    <dbReference type="NCBI Taxonomy" id="3098619"/>
    <lineage>
        <taxon>Bacteria</taxon>
        <taxon>Pseudomonadati</taxon>
        <taxon>Pseudomonadota</taxon>
        <taxon>Betaproteobacteria</taxon>
        <taxon>Burkholderiales</taxon>
        <taxon>Sphaerotilaceae</taxon>
        <taxon>Roseateles</taxon>
    </lineage>
</organism>
<dbReference type="InterPro" id="IPR011765">
    <property type="entry name" value="Pept_M16_N"/>
</dbReference>
<comment type="similarity">
    <text evidence="1">Belongs to the peptidase M16 family.</text>
</comment>
<feature type="region of interest" description="Disordered" evidence="2">
    <location>
        <begin position="457"/>
        <end position="478"/>
    </location>
</feature>
<dbReference type="InterPro" id="IPR050361">
    <property type="entry name" value="MPP/UQCRC_Complex"/>
</dbReference>
<dbReference type="PROSITE" id="PS51318">
    <property type="entry name" value="TAT"/>
    <property type="match status" value="1"/>
</dbReference>